<dbReference type="AlphaFoldDB" id="A0A6J8DGQ1"/>
<dbReference type="EMBL" id="CACVKT020007387">
    <property type="protein sequence ID" value="CAC5407259.1"/>
    <property type="molecule type" value="Genomic_DNA"/>
</dbReference>
<reference evidence="1 2" key="1">
    <citation type="submission" date="2020-06" db="EMBL/GenBank/DDBJ databases">
        <authorList>
            <person name="Li R."/>
            <person name="Bekaert M."/>
        </authorList>
    </citation>
    <scope>NUCLEOTIDE SEQUENCE [LARGE SCALE GENOMIC DNA]</scope>
    <source>
        <strain evidence="2">wild</strain>
    </source>
</reference>
<dbReference type="Proteomes" id="UP000507470">
    <property type="component" value="Unassembled WGS sequence"/>
</dbReference>
<evidence type="ECO:0000313" key="2">
    <source>
        <dbReference type="Proteomes" id="UP000507470"/>
    </source>
</evidence>
<name>A0A6J8DGQ1_MYTCO</name>
<sequence>MRANEVREKGAERQEAVKHLRHDIQDSVHHVFEKHTYCSDFCKAKESSNITSKESQTENPSEALEEKDEFINNKSIKKARRSYGPEAIDVAEDISVKEQTKRRVETHDYYYQCQRLLNVGNFQWIDFVVRTINPYQLFIQRIQRDLNLWNNVMLPNLKAFYQSTITSPRGGENTGIRELGV</sequence>
<protein>
    <submittedName>
        <fullName evidence="1">Uncharacterized protein</fullName>
    </submittedName>
</protein>
<accession>A0A6J8DGQ1</accession>
<proteinExistence type="predicted"/>
<dbReference type="Gene3D" id="3.90.320.10">
    <property type="match status" value="1"/>
</dbReference>
<gene>
    <name evidence="1" type="ORF">MCOR_40753</name>
</gene>
<dbReference type="OrthoDB" id="6128191at2759"/>
<keyword evidence="2" id="KW-1185">Reference proteome</keyword>
<dbReference type="InterPro" id="IPR011604">
    <property type="entry name" value="PDDEXK-like_dom_sf"/>
</dbReference>
<evidence type="ECO:0000313" key="1">
    <source>
        <dbReference type="EMBL" id="CAC5407259.1"/>
    </source>
</evidence>
<organism evidence="1 2">
    <name type="scientific">Mytilus coruscus</name>
    <name type="common">Sea mussel</name>
    <dbReference type="NCBI Taxonomy" id="42192"/>
    <lineage>
        <taxon>Eukaryota</taxon>
        <taxon>Metazoa</taxon>
        <taxon>Spiralia</taxon>
        <taxon>Lophotrochozoa</taxon>
        <taxon>Mollusca</taxon>
        <taxon>Bivalvia</taxon>
        <taxon>Autobranchia</taxon>
        <taxon>Pteriomorphia</taxon>
        <taxon>Mytilida</taxon>
        <taxon>Mytiloidea</taxon>
        <taxon>Mytilidae</taxon>
        <taxon>Mytilinae</taxon>
        <taxon>Mytilus</taxon>
    </lineage>
</organism>